<dbReference type="SUPFAM" id="SSF50475">
    <property type="entry name" value="FMN-binding split barrel"/>
    <property type="match status" value="1"/>
</dbReference>
<dbReference type="GeneID" id="107429532"/>
<dbReference type="PANTHER" id="PTHR13343:SF22">
    <property type="entry name" value="GLUTAMYL-TRNA REDUCTASE-BINDING PROTEIN, CHLOROPLASTIC"/>
    <property type="match status" value="1"/>
</dbReference>
<dbReference type="Gene3D" id="2.30.110.10">
    <property type="entry name" value="Electron Transport, Fmn-binding Protein, Chain A"/>
    <property type="match status" value="1"/>
</dbReference>
<dbReference type="InterPro" id="IPR037119">
    <property type="entry name" value="Haem_oxidase_HugZ-like_sf"/>
</dbReference>
<dbReference type="FunCoup" id="A0A6P4BA37">
    <property type="interactions" value="1360"/>
</dbReference>
<keyword evidence="2" id="KW-1185">Reference proteome</keyword>
<gene>
    <name evidence="3" type="primary">LOC107429532</name>
</gene>
<accession>A0A6P4BA37</accession>
<evidence type="ECO:0000259" key="1">
    <source>
        <dbReference type="Pfam" id="PF10615"/>
    </source>
</evidence>
<dbReference type="PANTHER" id="PTHR13343">
    <property type="entry name" value="CREG1 PROTEIN"/>
    <property type="match status" value="1"/>
</dbReference>
<proteinExistence type="predicted"/>
<dbReference type="Pfam" id="PF10615">
    <property type="entry name" value="DUF2470"/>
    <property type="match status" value="1"/>
</dbReference>
<reference evidence="3" key="1">
    <citation type="submission" date="2025-08" db="UniProtKB">
        <authorList>
            <consortium name="RefSeq"/>
        </authorList>
    </citation>
    <scope>IDENTIFICATION</scope>
    <source>
        <tissue evidence="3">Seedling</tissue>
    </source>
</reference>
<dbReference type="InParanoid" id="A0A6P4BA37"/>
<name>A0A6P4BA37_ZIZJJ</name>
<dbReference type="RefSeq" id="XP_015895724.3">
    <property type="nucleotide sequence ID" value="XM_016040238.4"/>
</dbReference>
<dbReference type="Gene3D" id="3.20.180.10">
    <property type="entry name" value="PNP-oxidase-like"/>
    <property type="match status" value="1"/>
</dbReference>
<feature type="domain" description="DUF2470" evidence="1">
    <location>
        <begin position="215"/>
        <end position="300"/>
    </location>
</feature>
<evidence type="ECO:0000313" key="2">
    <source>
        <dbReference type="Proteomes" id="UP001652623"/>
    </source>
</evidence>
<dbReference type="InterPro" id="IPR012349">
    <property type="entry name" value="Split_barrel_FMN-bd"/>
</dbReference>
<evidence type="ECO:0000313" key="3">
    <source>
        <dbReference type="RefSeq" id="XP_015895724.3"/>
    </source>
</evidence>
<dbReference type="InterPro" id="IPR019595">
    <property type="entry name" value="DUF2470"/>
</dbReference>
<dbReference type="KEGG" id="zju:107429532"/>
<protein>
    <submittedName>
        <fullName evidence="3">Glutamyl-tRNA reductase-binding protein, chloroplastic isoform X1</fullName>
    </submittedName>
</protein>
<sequence>MLPQTQSLTSHLALPIFSYKANSRFHFTVSKPISFPKTPSKFPKCSRSTVSEPTHLKLGNNKPVPAEVSRTIMELSSVGTLSTLTEVGWPLGIGVRFAVDHEGTPVLCLNSSNAQFSTNKSSSLHVQLDQCGLRTPQCTILGNIDKPEDRMVVKRLNSIWKKRFGEGVDENLMYVVSVERVLQMEDFEEVGNWINSSDYRNAPPDPLRDIAEKLVNDINIHNIEDVNRFCNIFVDLEFPVSEAKLIWVDRLGFDMRIWSPQAGIFDMRIWSPQAGIFEVRIPFPSEVSDEKGAKSTFNSMSQLAWEVEKNFYVPDFQKVTQLKRIT</sequence>
<dbReference type="AlphaFoldDB" id="A0A6P4BA37"/>
<dbReference type="GO" id="GO:0009507">
    <property type="term" value="C:chloroplast"/>
    <property type="evidence" value="ECO:0007669"/>
    <property type="project" value="TreeGrafter"/>
</dbReference>
<organism evidence="2 3">
    <name type="scientific">Ziziphus jujuba</name>
    <name type="common">Chinese jujube</name>
    <name type="synonym">Ziziphus sativa</name>
    <dbReference type="NCBI Taxonomy" id="326968"/>
    <lineage>
        <taxon>Eukaryota</taxon>
        <taxon>Viridiplantae</taxon>
        <taxon>Streptophyta</taxon>
        <taxon>Embryophyta</taxon>
        <taxon>Tracheophyta</taxon>
        <taxon>Spermatophyta</taxon>
        <taxon>Magnoliopsida</taxon>
        <taxon>eudicotyledons</taxon>
        <taxon>Gunneridae</taxon>
        <taxon>Pentapetalae</taxon>
        <taxon>rosids</taxon>
        <taxon>fabids</taxon>
        <taxon>Rosales</taxon>
        <taxon>Rhamnaceae</taxon>
        <taxon>Paliureae</taxon>
        <taxon>Ziziphus</taxon>
    </lineage>
</organism>
<dbReference type="Proteomes" id="UP001652623">
    <property type="component" value="Chromosome 12"/>
</dbReference>